<dbReference type="Proteomes" id="UP000236724">
    <property type="component" value="Unassembled WGS sequence"/>
</dbReference>
<reference evidence="4 5" key="1">
    <citation type="submission" date="2016-10" db="EMBL/GenBank/DDBJ databases">
        <authorList>
            <person name="de Groot N.N."/>
        </authorList>
    </citation>
    <scope>NUCLEOTIDE SEQUENCE [LARGE SCALE GENOMIC DNA]</scope>
    <source>
        <strain evidence="4">MBHS1</strain>
    </source>
</reference>
<gene>
    <name evidence="4" type="ORF">MBHS_05253</name>
</gene>
<dbReference type="Pfam" id="PF10431">
    <property type="entry name" value="ClpB_D2-small"/>
    <property type="match status" value="1"/>
</dbReference>
<evidence type="ECO:0000259" key="3">
    <source>
        <dbReference type="Pfam" id="PF10431"/>
    </source>
</evidence>
<dbReference type="EMBL" id="FMSV02000562">
    <property type="protein sequence ID" value="SEH09358.1"/>
    <property type="molecule type" value="Genomic_DNA"/>
</dbReference>
<feature type="domain" description="Clp ATPase C-terminal" evidence="3">
    <location>
        <begin position="6"/>
        <end position="77"/>
    </location>
</feature>
<name>A0A1H6FH11_9GAMM</name>
<dbReference type="InterPro" id="IPR019489">
    <property type="entry name" value="Clp_ATPase_C"/>
</dbReference>
<evidence type="ECO:0000313" key="5">
    <source>
        <dbReference type="Proteomes" id="UP000236724"/>
    </source>
</evidence>
<dbReference type="Gene3D" id="1.10.8.60">
    <property type="match status" value="1"/>
</dbReference>
<dbReference type="AlphaFoldDB" id="A0A1H6FH11"/>
<keyword evidence="2" id="KW-0067">ATP-binding</keyword>
<accession>A0A1H6FH11</accession>
<organism evidence="4 5">
    <name type="scientific">Candidatus Venteria ishoeyi</name>
    <dbReference type="NCBI Taxonomy" id="1899563"/>
    <lineage>
        <taxon>Bacteria</taxon>
        <taxon>Pseudomonadati</taxon>
        <taxon>Pseudomonadota</taxon>
        <taxon>Gammaproteobacteria</taxon>
        <taxon>Thiotrichales</taxon>
        <taxon>Thiotrichaceae</taxon>
        <taxon>Venteria</taxon>
    </lineage>
</organism>
<keyword evidence="5" id="KW-1185">Reference proteome</keyword>
<dbReference type="RefSeq" id="WP_177428726.1">
    <property type="nucleotide sequence ID" value="NZ_FMSV02000562.1"/>
</dbReference>
<sequence length="103" mass="11640">MSLSIDRLLLQLTASLAEQQKLQLRIQRPVRDTLVKLARKHLEHGGRGIRNILDAALINPLAERLFELELKPGATVHLYQLLEHSGQSKQRFTLELTVNDAPA</sequence>
<evidence type="ECO:0000256" key="1">
    <source>
        <dbReference type="ARBA" id="ARBA00022741"/>
    </source>
</evidence>
<protein>
    <recommendedName>
        <fullName evidence="3">Clp ATPase C-terminal domain-containing protein</fullName>
    </recommendedName>
</protein>
<keyword evidence="1" id="KW-0547">Nucleotide-binding</keyword>
<evidence type="ECO:0000313" key="4">
    <source>
        <dbReference type="EMBL" id="SEH09358.1"/>
    </source>
</evidence>
<evidence type="ECO:0000256" key="2">
    <source>
        <dbReference type="ARBA" id="ARBA00022840"/>
    </source>
</evidence>
<dbReference type="GO" id="GO:0005524">
    <property type="term" value="F:ATP binding"/>
    <property type="evidence" value="ECO:0007669"/>
    <property type="project" value="UniProtKB-KW"/>
</dbReference>
<proteinExistence type="predicted"/>